<reference evidence="2" key="1">
    <citation type="submission" date="2023-09" db="UniProtKB">
        <authorList>
            <consortium name="Ensembl"/>
        </authorList>
    </citation>
    <scope>IDENTIFICATION</scope>
</reference>
<evidence type="ECO:0000259" key="1">
    <source>
        <dbReference type="PROSITE" id="PS50209"/>
    </source>
</evidence>
<dbReference type="SMART" id="SM00114">
    <property type="entry name" value="CARD"/>
    <property type="match status" value="1"/>
</dbReference>
<dbReference type="Gene3D" id="1.10.533.10">
    <property type="entry name" value="Death Domain, Fas"/>
    <property type="match status" value="1"/>
</dbReference>
<dbReference type="GeneTree" id="ENSGT00940000176854"/>
<protein>
    <recommendedName>
        <fullName evidence="1">CARD domain-containing protein</fullName>
    </recommendedName>
</protein>
<dbReference type="STRING" id="144197.ENSSPAP00000022516"/>
<proteinExistence type="predicted"/>
<dbReference type="PROSITE" id="PS50209">
    <property type="entry name" value="CARD"/>
    <property type="match status" value="1"/>
</dbReference>
<sequence>MKTCASNLPNEKLLDIRSCFIDGTSGPVLNSLLDKLLEKRVFTDSERESADEKQNRRNKARFVVDTVRKKGDAASSEMIDFLCEVDPFLCEHLDLMTSGPTVSGQHVHVL</sequence>
<dbReference type="GO" id="GO:0042981">
    <property type="term" value="P:regulation of apoptotic process"/>
    <property type="evidence" value="ECO:0007669"/>
    <property type="project" value="InterPro"/>
</dbReference>
<accession>A0A3B5AQ02</accession>
<organism evidence="2">
    <name type="scientific">Stegastes partitus</name>
    <name type="common">bicolor damselfish</name>
    <dbReference type="NCBI Taxonomy" id="144197"/>
    <lineage>
        <taxon>Eukaryota</taxon>
        <taxon>Metazoa</taxon>
        <taxon>Chordata</taxon>
        <taxon>Craniata</taxon>
        <taxon>Vertebrata</taxon>
        <taxon>Euteleostomi</taxon>
        <taxon>Actinopterygii</taxon>
        <taxon>Neopterygii</taxon>
        <taxon>Teleostei</taxon>
        <taxon>Neoteleostei</taxon>
        <taxon>Acanthomorphata</taxon>
        <taxon>Ovalentaria</taxon>
        <taxon>Pomacentridae</taxon>
        <taxon>Stegastes</taxon>
    </lineage>
</organism>
<dbReference type="InterPro" id="IPR001315">
    <property type="entry name" value="CARD"/>
</dbReference>
<dbReference type="InterPro" id="IPR011029">
    <property type="entry name" value="DEATH-like_dom_sf"/>
</dbReference>
<dbReference type="Ensembl" id="ENSSPAT00000022876.1">
    <property type="protein sequence ID" value="ENSSPAP00000022516.1"/>
    <property type="gene ID" value="ENSSPAG00000017002.1"/>
</dbReference>
<dbReference type="Pfam" id="PF00619">
    <property type="entry name" value="CARD"/>
    <property type="match status" value="1"/>
</dbReference>
<feature type="domain" description="CARD" evidence="1">
    <location>
        <begin position="5"/>
        <end position="97"/>
    </location>
</feature>
<name>A0A3B5AQ02_9TELE</name>
<dbReference type="AlphaFoldDB" id="A0A3B5AQ02"/>
<dbReference type="SUPFAM" id="SSF47986">
    <property type="entry name" value="DEATH domain"/>
    <property type="match status" value="1"/>
</dbReference>
<evidence type="ECO:0000313" key="2">
    <source>
        <dbReference type="Ensembl" id="ENSSPAP00000022516.1"/>
    </source>
</evidence>